<reference evidence="3 4" key="1">
    <citation type="submission" date="2018-01" db="EMBL/GenBank/DDBJ databases">
        <title>Species boundaries and ecological features among Paraburkholderia terrae DSMZ17804T, P. hospita DSMZ17164T and P. caribensis DSMZ13236T.</title>
        <authorList>
            <person name="Pratama A.A."/>
        </authorList>
    </citation>
    <scope>NUCLEOTIDE SEQUENCE [LARGE SCALE GENOMIC DNA]</scope>
    <source>
        <strain evidence="3 4">DSM 17804</strain>
    </source>
</reference>
<protein>
    <recommendedName>
        <fullName evidence="5">Proteophosphoglycan ppg4</fullName>
    </recommendedName>
</protein>
<organism evidence="3 4">
    <name type="scientific">Paraburkholderia terrae</name>
    <dbReference type="NCBI Taxonomy" id="311230"/>
    <lineage>
        <taxon>Bacteria</taxon>
        <taxon>Pseudomonadati</taxon>
        <taxon>Pseudomonadota</taxon>
        <taxon>Betaproteobacteria</taxon>
        <taxon>Burkholderiales</taxon>
        <taxon>Burkholderiaceae</taxon>
        <taxon>Paraburkholderia</taxon>
    </lineage>
</organism>
<name>A0A2I8F2Z4_9BURK</name>
<feature type="compositionally biased region" description="Polar residues" evidence="1">
    <location>
        <begin position="46"/>
        <end position="67"/>
    </location>
</feature>
<proteinExistence type="predicted"/>
<dbReference type="EMBL" id="CP026113">
    <property type="protein sequence ID" value="AUT66058.1"/>
    <property type="molecule type" value="Genomic_DNA"/>
</dbReference>
<feature type="compositionally biased region" description="Gly residues" evidence="1">
    <location>
        <begin position="25"/>
        <end position="39"/>
    </location>
</feature>
<evidence type="ECO:0008006" key="5">
    <source>
        <dbReference type="Google" id="ProtNLM"/>
    </source>
</evidence>
<gene>
    <name evidence="3" type="ORF">C2L65_32695</name>
</gene>
<feature type="chain" id="PRO_5014427632" description="Proteophosphoglycan ppg4" evidence="2">
    <location>
        <begin position="24"/>
        <end position="92"/>
    </location>
</feature>
<dbReference type="AlphaFoldDB" id="A0A2I8F2Z4"/>
<feature type="region of interest" description="Disordered" evidence="1">
    <location>
        <begin position="25"/>
        <end position="92"/>
    </location>
</feature>
<keyword evidence="2" id="KW-0732">Signal</keyword>
<accession>A0A2I8F2Z4</accession>
<sequence>MRVSTRGILISALLMAISGTAYAQGAGGGGAAGGQGGTGMSKPNAGGSTDTVSGASGANTMAPSGTTSHKKMHKKSNPAMAASAPTPGSGSN</sequence>
<feature type="signal peptide" evidence="2">
    <location>
        <begin position="1"/>
        <end position="23"/>
    </location>
</feature>
<dbReference type="KEGG" id="pter:C2L65_32695"/>
<dbReference type="Proteomes" id="UP000243502">
    <property type="component" value="Chromosome 3"/>
</dbReference>
<evidence type="ECO:0000313" key="4">
    <source>
        <dbReference type="Proteomes" id="UP000243502"/>
    </source>
</evidence>
<evidence type="ECO:0000256" key="1">
    <source>
        <dbReference type="SAM" id="MobiDB-lite"/>
    </source>
</evidence>
<evidence type="ECO:0000313" key="3">
    <source>
        <dbReference type="EMBL" id="AUT66058.1"/>
    </source>
</evidence>
<evidence type="ECO:0000256" key="2">
    <source>
        <dbReference type="SAM" id="SignalP"/>
    </source>
</evidence>